<keyword evidence="3" id="KW-1185">Reference proteome</keyword>
<feature type="compositionally biased region" description="Polar residues" evidence="1">
    <location>
        <begin position="136"/>
        <end position="150"/>
    </location>
</feature>
<evidence type="ECO:0000313" key="2">
    <source>
        <dbReference type="EMBL" id="KAK5945541.1"/>
    </source>
</evidence>
<evidence type="ECO:0000313" key="3">
    <source>
        <dbReference type="Proteomes" id="UP001334248"/>
    </source>
</evidence>
<protein>
    <submittedName>
        <fullName evidence="2">Uncharacterized protein</fullName>
    </submittedName>
</protein>
<accession>A0ABR0RY82</accession>
<comment type="caution">
    <text evidence="2">The sequence shown here is derived from an EMBL/GenBank/DDBJ whole genome shotgun (WGS) entry which is preliminary data.</text>
</comment>
<dbReference type="Proteomes" id="UP001334248">
    <property type="component" value="Unassembled WGS sequence"/>
</dbReference>
<proteinExistence type="predicted"/>
<evidence type="ECO:0000256" key="1">
    <source>
        <dbReference type="SAM" id="MobiDB-lite"/>
    </source>
</evidence>
<sequence>MTPFLAMVVAFAISTYVLSYIGLEWYKDYKAAGSPRLTKWHTRILSRLKKLRTSGSYEPPDLESLSQTVDITRSPNESGYWLPYPDPLRMFRPKHKEEEPPITKLGTGILDSCQSASIGHRTSIASDSRIRPTALGQHSKSPTLSRSTTF</sequence>
<dbReference type="GeneID" id="89996195"/>
<dbReference type="EMBL" id="JAVHJV010000002">
    <property type="protein sequence ID" value="KAK5945541.1"/>
    <property type="molecule type" value="Genomic_DNA"/>
</dbReference>
<name>A0ABR0RY82_9EURO</name>
<gene>
    <name evidence="2" type="ORF">PMZ80_002746</name>
</gene>
<feature type="region of interest" description="Disordered" evidence="1">
    <location>
        <begin position="122"/>
        <end position="150"/>
    </location>
</feature>
<dbReference type="RefSeq" id="XP_064733631.1">
    <property type="nucleotide sequence ID" value="XM_064871178.1"/>
</dbReference>
<organism evidence="2 3">
    <name type="scientific">Knufia obscura</name>
    <dbReference type="NCBI Taxonomy" id="1635080"/>
    <lineage>
        <taxon>Eukaryota</taxon>
        <taxon>Fungi</taxon>
        <taxon>Dikarya</taxon>
        <taxon>Ascomycota</taxon>
        <taxon>Pezizomycotina</taxon>
        <taxon>Eurotiomycetes</taxon>
        <taxon>Chaetothyriomycetidae</taxon>
        <taxon>Chaetothyriales</taxon>
        <taxon>Trichomeriaceae</taxon>
        <taxon>Knufia</taxon>
    </lineage>
</organism>
<reference evidence="2 3" key="1">
    <citation type="journal article" date="2023" name="Res Sq">
        <title>Genomic and morphological characterization of Knufia obscura isolated from the Mars 2020 spacecraft assembly facility.</title>
        <authorList>
            <person name="Chander A.M."/>
            <person name="Teixeira M.M."/>
            <person name="Singh N.K."/>
            <person name="Williams M.P."/>
            <person name="Parker C.W."/>
            <person name="Leo P."/>
            <person name="Stajich J.E."/>
            <person name="Torok T."/>
            <person name="Tighe S."/>
            <person name="Mason C.E."/>
            <person name="Venkateswaran K."/>
        </authorList>
    </citation>
    <scope>NUCLEOTIDE SEQUENCE [LARGE SCALE GENOMIC DNA]</scope>
    <source>
        <strain evidence="2 3">CCFEE 5817</strain>
    </source>
</reference>